<dbReference type="PROSITE" id="PS00125">
    <property type="entry name" value="SER_THR_PHOSPHATASE"/>
    <property type="match status" value="1"/>
</dbReference>
<evidence type="ECO:0000313" key="16">
    <source>
        <dbReference type="EMBL" id="CDZ98432.1"/>
    </source>
</evidence>
<keyword evidence="8" id="KW-0112">Calmodulin-binding</keyword>
<dbReference type="EMBL" id="LN483345">
    <property type="protein sequence ID" value="CDZ98432.1"/>
    <property type="molecule type" value="Genomic_DNA"/>
</dbReference>
<evidence type="ECO:0000256" key="11">
    <source>
        <dbReference type="ARBA" id="ARBA00047761"/>
    </source>
</evidence>
<dbReference type="GO" id="GO:0005516">
    <property type="term" value="F:calmodulin binding"/>
    <property type="evidence" value="ECO:0007669"/>
    <property type="project" value="UniProtKB-KW"/>
</dbReference>
<dbReference type="CDD" id="cd07416">
    <property type="entry name" value="MPP_PP2B"/>
    <property type="match status" value="1"/>
</dbReference>
<dbReference type="FunFam" id="3.60.21.10:FF:000002">
    <property type="entry name" value="Serine/threonine-protein phosphatase"/>
    <property type="match status" value="1"/>
</dbReference>
<comment type="catalytic activity">
    <reaction evidence="12 13">
        <text>O-phospho-L-threonyl-[protein] + H2O = L-threonyl-[protein] + phosphate</text>
        <dbReference type="Rhea" id="RHEA:47004"/>
        <dbReference type="Rhea" id="RHEA-COMP:11060"/>
        <dbReference type="Rhea" id="RHEA-COMP:11605"/>
        <dbReference type="ChEBI" id="CHEBI:15377"/>
        <dbReference type="ChEBI" id="CHEBI:30013"/>
        <dbReference type="ChEBI" id="CHEBI:43474"/>
        <dbReference type="ChEBI" id="CHEBI:61977"/>
        <dbReference type="EC" id="3.1.3.16"/>
    </reaction>
</comment>
<keyword evidence="9" id="KW-0904">Protein phosphatase</keyword>
<keyword evidence="5" id="KW-0479">Metal-binding</keyword>
<feature type="compositionally biased region" description="Low complexity" evidence="14">
    <location>
        <begin position="512"/>
        <end position="535"/>
    </location>
</feature>
<reference evidence="16" key="1">
    <citation type="submission" date="2014-08" db="EMBL/GenBank/DDBJ databases">
        <authorList>
            <person name="Sharma Rahul"/>
            <person name="Thines Marco"/>
        </authorList>
    </citation>
    <scope>NUCLEOTIDE SEQUENCE</scope>
</reference>
<evidence type="ECO:0000256" key="4">
    <source>
        <dbReference type="ARBA" id="ARBA00011112"/>
    </source>
</evidence>
<evidence type="ECO:0000256" key="8">
    <source>
        <dbReference type="ARBA" id="ARBA00022860"/>
    </source>
</evidence>
<dbReference type="AlphaFoldDB" id="A0A0F7SMV8"/>
<feature type="region of interest" description="Disordered" evidence="14">
    <location>
        <begin position="509"/>
        <end position="621"/>
    </location>
</feature>
<keyword evidence="7" id="KW-0862">Zinc</keyword>
<evidence type="ECO:0000256" key="2">
    <source>
        <dbReference type="ARBA" id="ARBA00001965"/>
    </source>
</evidence>
<accession>A0A0F7SMV8</accession>
<feature type="compositionally biased region" description="Polar residues" evidence="14">
    <location>
        <begin position="570"/>
        <end position="585"/>
    </location>
</feature>
<dbReference type="InterPro" id="IPR004843">
    <property type="entry name" value="Calcineurin-like_PHP"/>
</dbReference>
<keyword evidence="10" id="KW-0408">Iron</keyword>
<sequence length="621" mass="70109">MAPKSEHLRAAVSAITNKNALPIIDFTKHELETGEIASTTERFVKEVQAPATFLPTDSQFYAESDPTKPNIAFLKDHLYREGRLTEDQALFILQKGAELLRKEPNLLDVESPVTVCGDIHGQYYDLMKLFEIGGNPENTRYLFLGDYVDRGYFSIECVLYLWALKIHYPDTFFLLRGNHECRHLTDYFTFKLECKYKYSETVYEACMEAFCCLPLAAVMNKQFLCVHGGLSPGIMTLDDIRDVDRFRDPPTSGVFCDMLWSDPLEDFDSDKGTHGNGYTHNAVRGCSYFYSFKAVCDFLERNKLLSVIRAHEAQDQGFRMYKKNKWGFPAVLTIFSAPNYVIDVYGNKAAVLKHEQNVLNIRQFNATPHPYFLPNFMDVFTWSLPFVGEKITDMLISILNCCTQEELDESEEDGDTSLEIEIPTKDSTENRKLVKKKILAIGRMSRVFALMREDTESNSELKRPGSSDNISEHLADGAEEVRDSVHGFKDARVSDIENERLPPDLVDADFVSSASPRSDSPSDSISSSPITPSSSMDQVPWKPGHGRRASLGTTTTSPSTRRRSLDMTMQMINETLADQSETNGELEQIAEKLSSPTRSRSSLSPTQNQSPMSAKQTQRVA</sequence>
<evidence type="ECO:0000256" key="3">
    <source>
        <dbReference type="ARBA" id="ARBA00009905"/>
    </source>
</evidence>
<proteinExistence type="inferred from homology"/>
<comment type="subunit">
    <text evidence="4">Composed of two components (A and B), the A component is the catalytic subunit and the B component confers calcium sensitivity.</text>
</comment>
<name>A0A0F7SMV8_PHARH</name>
<feature type="compositionally biased region" description="Low complexity" evidence="14">
    <location>
        <begin position="593"/>
        <end position="606"/>
    </location>
</feature>
<feature type="domain" description="Serine/threonine specific protein phosphatases" evidence="15">
    <location>
        <begin position="175"/>
        <end position="180"/>
    </location>
</feature>
<dbReference type="GO" id="GO:0033192">
    <property type="term" value="F:calmodulin-dependent protein phosphatase activity"/>
    <property type="evidence" value="ECO:0007669"/>
    <property type="project" value="InterPro"/>
</dbReference>
<dbReference type="Pfam" id="PF00149">
    <property type="entry name" value="Metallophos"/>
    <property type="match status" value="1"/>
</dbReference>
<feature type="compositionally biased region" description="Polar residues" evidence="14">
    <location>
        <begin position="607"/>
        <end position="621"/>
    </location>
</feature>
<protein>
    <recommendedName>
        <fullName evidence="13">Serine/threonine-protein phosphatase</fullName>
        <ecNumber evidence="13">3.1.3.16</ecNumber>
    </recommendedName>
</protein>
<comment type="similarity">
    <text evidence="3">Belongs to the PPP phosphatase family. PP-2B subfamily.</text>
</comment>
<evidence type="ECO:0000256" key="10">
    <source>
        <dbReference type="ARBA" id="ARBA00023004"/>
    </source>
</evidence>
<evidence type="ECO:0000256" key="1">
    <source>
        <dbReference type="ARBA" id="ARBA00001947"/>
    </source>
</evidence>
<comment type="cofactor">
    <cofactor evidence="1">
        <name>Zn(2+)</name>
        <dbReference type="ChEBI" id="CHEBI:29105"/>
    </cofactor>
</comment>
<evidence type="ECO:0000256" key="5">
    <source>
        <dbReference type="ARBA" id="ARBA00022723"/>
    </source>
</evidence>
<evidence type="ECO:0000256" key="9">
    <source>
        <dbReference type="ARBA" id="ARBA00022912"/>
    </source>
</evidence>
<dbReference type="InterPro" id="IPR006186">
    <property type="entry name" value="Ser/Thr-sp_prot-phosphatase"/>
</dbReference>
<dbReference type="PRINTS" id="PR00114">
    <property type="entry name" value="STPHPHTASE"/>
</dbReference>
<dbReference type="InterPro" id="IPR043360">
    <property type="entry name" value="PP2B"/>
</dbReference>
<dbReference type="InterPro" id="IPR029052">
    <property type="entry name" value="Metallo-depent_PP-like"/>
</dbReference>
<dbReference type="InterPro" id="IPR041751">
    <property type="entry name" value="MPP_PP2B"/>
</dbReference>
<evidence type="ECO:0000256" key="12">
    <source>
        <dbReference type="ARBA" id="ARBA00048336"/>
    </source>
</evidence>
<dbReference type="GO" id="GO:0097720">
    <property type="term" value="P:calcineurin-mediated signaling"/>
    <property type="evidence" value="ECO:0007669"/>
    <property type="project" value="InterPro"/>
</dbReference>
<evidence type="ECO:0000256" key="7">
    <source>
        <dbReference type="ARBA" id="ARBA00022833"/>
    </source>
</evidence>
<dbReference type="SMART" id="SM00156">
    <property type="entry name" value="PP2Ac"/>
    <property type="match status" value="1"/>
</dbReference>
<keyword evidence="6 13" id="KW-0378">Hydrolase</keyword>
<evidence type="ECO:0000256" key="13">
    <source>
        <dbReference type="RuleBase" id="RU004273"/>
    </source>
</evidence>
<comment type="catalytic activity">
    <reaction evidence="11">
        <text>O-phospho-L-seryl-[protein] + H2O = L-seryl-[protein] + phosphate</text>
        <dbReference type="Rhea" id="RHEA:20629"/>
        <dbReference type="Rhea" id="RHEA-COMP:9863"/>
        <dbReference type="Rhea" id="RHEA-COMP:11604"/>
        <dbReference type="ChEBI" id="CHEBI:15377"/>
        <dbReference type="ChEBI" id="CHEBI:29999"/>
        <dbReference type="ChEBI" id="CHEBI:43474"/>
        <dbReference type="ChEBI" id="CHEBI:83421"/>
        <dbReference type="EC" id="3.1.3.16"/>
    </reaction>
</comment>
<evidence type="ECO:0000259" key="15">
    <source>
        <dbReference type="PROSITE" id="PS00125"/>
    </source>
</evidence>
<dbReference type="PANTHER" id="PTHR45673">
    <property type="entry name" value="SERINE/THREONINE-PROTEIN PHOSPHATASE 2B CATALYTIC SUBUNIT 1-RELATED"/>
    <property type="match status" value="1"/>
</dbReference>
<evidence type="ECO:0000256" key="6">
    <source>
        <dbReference type="ARBA" id="ARBA00022801"/>
    </source>
</evidence>
<comment type="cofactor">
    <cofactor evidence="2">
        <name>Fe(3+)</name>
        <dbReference type="ChEBI" id="CHEBI:29034"/>
    </cofactor>
</comment>
<evidence type="ECO:0000256" key="14">
    <source>
        <dbReference type="SAM" id="MobiDB-lite"/>
    </source>
</evidence>
<organism evidence="16">
    <name type="scientific">Phaffia rhodozyma</name>
    <name type="common">Yeast</name>
    <name type="synonym">Xanthophyllomyces dendrorhous</name>
    <dbReference type="NCBI Taxonomy" id="264483"/>
    <lineage>
        <taxon>Eukaryota</taxon>
        <taxon>Fungi</taxon>
        <taxon>Dikarya</taxon>
        <taxon>Basidiomycota</taxon>
        <taxon>Agaricomycotina</taxon>
        <taxon>Tremellomycetes</taxon>
        <taxon>Cystofilobasidiales</taxon>
        <taxon>Mrakiaceae</taxon>
        <taxon>Phaffia</taxon>
    </lineage>
</organism>
<dbReference type="GO" id="GO:0046872">
    <property type="term" value="F:metal ion binding"/>
    <property type="evidence" value="ECO:0007669"/>
    <property type="project" value="UniProtKB-KW"/>
</dbReference>
<dbReference type="SUPFAM" id="SSF56300">
    <property type="entry name" value="Metallo-dependent phosphatases"/>
    <property type="match status" value="1"/>
</dbReference>
<dbReference type="EC" id="3.1.3.16" evidence="13"/>
<dbReference type="Gene3D" id="3.60.21.10">
    <property type="match status" value="1"/>
</dbReference>